<evidence type="ECO:0000256" key="6">
    <source>
        <dbReference type="ARBA" id="ARBA00023004"/>
    </source>
</evidence>
<gene>
    <name evidence="16" type="ORF">GGR43_001713</name>
</gene>
<keyword evidence="5 11" id="KW-0812">Transmembrane</keyword>
<feature type="domain" description="TonB-dependent receptor-like beta-barrel" evidence="14">
    <location>
        <begin position="266"/>
        <end position="718"/>
    </location>
</feature>
<comment type="subcellular location">
    <subcellularLocation>
        <location evidence="1 11">Cell outer membrane</location>
        <topology evidence="1 11">Multi-pass membrane protein</topology>
    </subcellularLocation>
</comment>
<dbReference type="InterPro" id="IPR036942">
    <property type="entry name" value="Beta-barrel_TonB_sf"/>
</dbReference>
<protein>
    <submittedName>
        <fullName evidence="16">Iron complex outermembrane receptor protein</fullName>
    </submittedName>
</protein>
<organism evidence="16 17">
    <name type="scientific">Sphingobium jiangsuense</name>
    <dbReference type="NCBI Taxonomy" id="870476"/>
    <lineage>
        <taxon>Bacteria</taxon>
        <taxon>Pseudomonadati</taxon>
        <taxon>Pseudomonadota</taxon>
        <taxon>Alphaproteobacteria</taxon>
        <taxon>Sphingomonadales</taxon>
        <taxon>Sphingomonadaceae</taxon>
        <taxon>Sphingobium</taxon>
    </lineage>
</organism>
<dbReference type="InterPro" id="IPR012910">
    <property type="entry name" value="Plug_dom"/>
</dbReference>
<evidence type="ECO:0000256" key="7">
    <source>
        <dbReference type="ARBA" id="ARBA00023065"/>
    </source>
</evidence>
<keyword evidence="3 11" id="KW-1134">Transmembrane beta strand</keyword>
<evidence type="ECO:0000256" key="4">
    <source>
        <dbReference type="ARBA" id="ARBA00022496"/>
    </source>
</evidence>
<evidence type="ECO:0000256" key="10">
    <source>
        <dbReference type="ARBA" id="ARBA00023237"/>
    </source>
</evidence>
<evidence type="ECO:0000256" key="2">
    <source>
        <dbReference type="ARBA" id="ARBA00022448"/>
    </source>
</evidence>
<evidence type="ECO:0000259" key="14">
    <source>
        <dbReference type="Pfam" id="PF00593"/>
    </source>
</evidence>
<dbReference type="InterPro" id="IPR039426">
    <property type="entry name" value="TonB-dep_rcpt-like"/>
</dbReference>
<keyword evidence="4" id="KW-0410">Iron transport</keyword>
<keyword evidence="6" id="KW-0408">Iron</keyword>
<keyword evidence="8 12" id="KW-0798">TonB box</keyword>
<evidence type="ECO:0000256" key="9">
    <source>
        <dbReference type="ARBA" id="ARBA00023136"/>
    </source>
</evidence>
<evidence type="ECO:0000313" key="16">
    <source>
        <dbReference type="EMBL" id="MBB3925998.1"/>
    </source>
</evidence>
<evidence type="ECO:0000259" key="15">
    <source>
        <dbReference type="Pfam" id="PF07715"/>
    </source>
</evidence>
<dbReference type="EMBL" id="JACIDT010000005">
    <property type="protein sequence ID" value="MBB3925998.1"/>
    <property type="molecule type" value="Genomic_DNA"/>
</dbReference>
<dbReference type="PROSITE" id="PS51257">
    <property type="entry name" value="PROKAR_LIPOPROTEIN"/>
    <property type="match status" value="1"/>
</dbReference>
<dbReference type="Gene3D" id="2.40.170.20">
    <property type="entry name" value="TonB-dependent receptor, beta-barrel domain"/>
    <property type="match status" value="1"/>
</dbReference>
<evidence type="ECO:0000256" key="8">
    <source>
        <dbReference type="ARBA" id="ARBA00023077"/>
    </source>
</evidence>
<proteinExistence type="inferred from homology"/>
<keyword evidence="10 11" id="KW-0998">Cell outer membrane</keyword>
<accession>A0A7W6BFK8</accession>
<keyword evidence="7" id="KW-0406">Ion transport</keyword>
<keyword evidence="2 11" id="KW-0813">Transport</keyword>
<dbReference type="PANTHER" id="PTHR32552:SF81">
    <property type="entry name" value="TONB-DEPENDENT OUTER MEMBRANE RECEPTOR"/>
    <property type="match status" value="1"/>
</dbReference>
<dbReference type="PROSITE" id="PS52016">
    <property type="entry name" value="TONB_DEPENDENT_REC_3"/>
    <property type="match status" value="1"/>
</dbReference>
<feature type="chain" id="PRO_5030673621" evidence="13">
    <location>
        <begin position="33"/>
        <end position="756"/>
    </location>
</feature>
<keyword evidence="9 11" id="KW-0472">Membrane</keyword>
<evidence type="ECO:0000256" key="12">
    <source>
        <dbReference type="RuleBase" id="RU003357"/>
    </source>
</evidence>
<evidence type="ECO:0000256" key="13">
    <source>
        <dbReference type="SAM" id="SignalP"/>
    </source>
</evidence>
<dbReference type="AlphaFoldDB" id="A0A7W6BFK8"/>
<keyword evidence="16" id="KW-0675">Receptor</keyword>
<dbReference type="InterPro" id="IPR000531">
    <property type="entry name" value="Beta-barrel_TonB"/>
</dbReference>
<dbReference type="Pfam" id="PF00593">
    <property type="entry name" value="TonB_dep_Rec_b-barrel"/>
    <property type="match status" value="1"/>
</dbReference>
<dbReference type="SUPFAM" id="SSF56935">
    <property type="entry name" value="Porins"/>
    <property type="match status" value="1"/>
</dbReference>
<dbReference type="CDD" id="cd01347">
    <property type="entry name" value="ligand_gated_channel"/>
    <property type="match status" value="1"/>
</dbReference>
<dbReference type="RefSeq" id="WP_188071557.1">
    <property type="nucleotide sequence ID" value="NZ_BSPS01000004.1"/>
</dbReference>
<comment type="similarity">
    <text evidence="11 12">Belongs to the TonB-dependent receptor family.</text>
</comment>
<evidence type="ECO:0000313" key="17">
    <source>
        <dbReference type="Proteomes" id="UP000571950"/>
    </source>
</evidence>
<evidence type="ECO:0000256" key="11">
    <source>
        <dbReference type="PROSITE-ProRule" id="PRU01360"/>
    </source>
</evidence>
<dbReference type="Pfam" id="PF07715">
    <property type="entry name" value="Plug"/>
    <property type="match status" value="1"/>
</dbReference>
<feature type="signal peptide" evidence="13">
    <location>
        <begin position="1"/>
        <end position="32"/>
    </location>
</feature>
<dbReference type="Proteomes" id="UP000571950">
    <property type="component" value="Unassembled WGS sequence"/>
</dbReference>
<sequence>MKIKQAGQGAYTISSCAAIAAMLLVAPGIATAQDAADEVAQGAGQQGGFGEIVVTAQRRAESLQKTPIAVSAIGGDALAERGAIDLTSIGSSVPGLNVSEQIGQARLTLRGIGVDNISTGAESSVAFNQDGVFFSRSAAALASFYDVQRVEVLRGPQGTLYGRNATGGSVNIITNRPEFDMQGGVSLTAGNYETINAEAFITGGLSDSVAVRLSGQIQNHSGYGRNIVTGSDIDSRHSQALRGQLLFKPDERFSILLAADYYHADDRSNTYHYFGAAGVTPTGDPVTPTAILLGGAVPASARDVASVRDPSTRAEFWGARADINYELSDEVTLRSLTAYRSSDFTLQTDINPLGVDLFPLDLGEKSKQWSQEFQINWDTESNKLVLGAFYLHETIDGVLAAPFNLVALGGPDLFVQGFYAGGRLKTKAAAAFAQDTYSLTDTLRLTLGARYSWERKTVADQSDFDFDRLYDPANPPRVPVHNARKSFESFTPKIGIDLDLGPRTLLYGSWSKGFKAGTFNLGSGGPALDPEKVDAYELGLKTTVLDGRLRANLSAFYYDYSDLQVGKVQGQLVVLENAAAAEIYGLEGEFTVEPVDRFIIGLNASYLHARFKSYVTADQARPAGDGTTVDENGVPAFDLTGKALPQAPDYTIDLSAQYSFDLADGSLTLRGESSWSDRVYFSPFNRDVVSQPAYNVQNAFVTYKNEGGLRLTAFIRNIGNKTIRSAGQVATTLLGSPVVGFVKPPRTYGLTVALEY</sequence>
<feature type="domain" description="TonB-dependent receptor plug" evidence="15">
    <location>
        <begin position="63"/>
        <end position="168"/>
    </location>
</feature>
<keyword evidence="13" id="KW-0732">Signal</keyword>
<evidence type="ECO:0000256" key="5">
    <source>
        <dbReference type="ARBA" id="ARBA00022692"/>
    </source>
</evidence>
<name>A0A7W6BFK8_9SPHN</name>
<reference evidence="16 17" key="1">
    <citation type="submission" date="2020-08" db="EMBL/GenBank/DDBJ databases">
        <title>Genomic Encyclopedia of Type Strains, Phase IV (KMG-IV): sequencing the most valuable type-strain genomes for metagenomic binning, comparative biology and taxonomic classification.</title>
        <authorList>
            <person name="Goeker M."/>
        </authorList>
    </citation>
    <scope>NUCLEOTIDE SEQUENCE [LARGE SCALE GENOMIC DNA]</scope>
    <source>
        <strain evidence="16 17">DSM 26189</strain>
    </source>
</reference>
<evidence type="ECO:0000256" key="1">
    <source>
        <dbReference type="ARBA" id="ARBA00004571"/>
    </source>
</evidence>
<evidence type="ECO:0000256" key="3">
    <source>
        <dbReference type="ARBA" id="ARBA00022452"/>
    </source>
</evidence>
<comment type="caution">
    <text evidence="16">The sequence shown here is derived from an EMBL/GenBank/DDBJ whole genome shotgun (WGS) entry which is preliminary data.</text>
</comment>
<dbReference type="GO" id="GO:0009279">
    <property type="term" value="C:cell outer membrane"/>
    <property type="evidence" value="ECO:0007669"/>
    <property type="project" value="UniProtKB-SubCell"/>
</dbReference>
<dbReference type="PANTHER" id="PTHR32552">
    <property type="entry name" value="FERRICHROME IRON RECEPTOR-RELATED"/>
    <property type="match status" value="1"/>
</dbReference>
<dbReference type="GO" id="GO:0006826">
    <property type="term" value="P:iron ion transport"/>
    <property type="evidence" value="ECO:0007669"/>
    <property type="project" value="UniProtKB-KW"/>
</dbReference>
<keyword evidence="17" id="KW-1185">Reference proteome</keyword>